<proteinExistence type="predicted"/>
<dbReference type="Proteomes" id="UP000177905">
    <property type="component" value="Unassembled WGS sequence"/>
</dbReference>
<dbReference type="Pfam" id="PF20126">
    <property type="entry name" value="TumE"/>
    <property type="match status" value="1"/>
</dbReference>
<dbReference type="EMBL" id="MEUA01000022">
    <property type="protein sequence ID" value="OGC15315.1"/>
    <property type="molecule type" value="Genomic_DNA"/>
</dbReference>
<sequence>MTIKEYQTQFLKLCMDSPIISDSNVNFDEIDENNCYISGLLELIDASVLYIAEYVEVKHGNITRLKYRYHWQKKDASFIARWDNVPHHKEIQSFPFHLHEGDKIYSSKEMAIDLVLEEIGARII</sequence>
<name>A0A1F4S4F0_UNCSA</name>
<comment type="caution">
    <text evidence="1">The sequence shown here is derived from an EMBL/GenBank/DDBJ whole genome shotgun (WGS) entry which is preliminary data.</text>
</comment>
<dbReference type="AlphaFoldDB" id="A0A1F4S4F0"/>
<accession>A0A1F4S4F0</accession>
<evidence type="ECO:0000313" key="2">
    <source>
        <dbReference type="Proteomes" id="UP000177905"/>
    </source>
</evidence>
<evidence type="ECO:0000313" key="1">
    <source>
        <dbReference type="EMBL" id="OGC15315.1"/>
    </source>
</evidence>
<reference evidence="1 2" key="1">
    <citation type="journal article" date="2016" name="Nat. Commun.">
        <title>Thousands of microbial genomes shed light on interconnected biogeochemical processes in an aquifer system.</title>
        <authorList>
            <person name="Anantharaman K."/>
            <person name="Brown C.T."/>
            <person name="Hug L.A."/>
            <person name="Sharon I."/>
            <person name="Castelle C.J."/>
            <person name="Probst A.J."/>
            <person name="Thomas B.C."/>
            <person name="Singh A."/>
            <person name="Wilkins M.J."/>
            <person name="Karaoz U."/>
            <person name="Brodie E.L."/>
            <person name="Williams K.H."/>
            <person name="Hubbard S.S."/>
            <person name="Banfield J.F."/>
        </authorList>
    </citation>
    <scope>NUCLEOTIDE SEQUENCE [LARGE SCALE GENOMIC DNA]</scope>
</reference>
<protein>
    <submittedName>
        <fullName evidence="1">Uncharacterized protein</fullName>
    </submittedName>
</protein>
<gene>
    <name evidence="1" type="ORF">A2290_05155</name>
</gene>
<organism evidence="1 2">
    <name type="scientific">candidate division WOR-1 bacterium RIFOXYB2_FULL_36_35</name>
    <dbReference type="NCBI Taxonomy" id="1802578"/>
    <lineage>
        <taxon>Bacteria</taxon>
        <taxon>Bacillati</taxon>
        <taxon>Saganbacteria</taxon>
    </lineage>
</organism>
<dbReference type="InterPro" id="IPR045397">
    <property type="entry name" value="TumE-like"/>
</dbReference>